<organism evidence="5 6">
    <name type="scientific">Thermococcus barophilus</name>
    <dbReference type="NCBI Taxonomy" id="55802"/>
    <lineage>
        <taxon>Archaea</taxon>
        <taxon>Methanobacteriati</taxon>
        <taxon>Methanobacteriota</taxon>
        <taxon>Thermococci</taxon>
        <taxon>Thermococcales</taxon>
        <taxon>Thermococcaceae</taxon>
        <taxon>Thermococcus</taxon>
    </lineage>
</organism>
<feature type="domain" description="Glycosyltransferase 2-like" evidence="4">
    <location>
        <begin position="39"/>
        <end position="200"/>
    </location>
</feature>
<protein>
    <submittedName>
        <fullName evidence="5">Hyaluronan synthase</fullName>
        <ecNumber evidence="5">2.4.1.212</ecNumber>
    </submittedName>
</protein>
<evidence type="ECO:0000259" key="4">
    <source>
        <dbReference type="Pfam" id="PF00535"/>
    </source>
</evidence>
<name>A0A0S1XBA7_THEBA</name>
<dbReference type="Proteomes" id="UP000066042">
    <property type="component" value="Chromosome"/>
</dbReference>
<keyword evidence="3" id="KW-0812">Transmembrane</keyword>
<evidence type="ECO:0000256" key="2">
    <source>
        <dbReference type="ARBA" id="ARBA00022679"/>
    </source>
</evidence>
<dbReference type="SUPFAM" id="SSF53448">
    <property type="entry name" value="Nucleotide-diphospho-sugar transferases"/>
    <property type="match status" value="1"/>
</dbReference>
<dbReference type="EMBL" id="CP013050">
    <property type="protein sequence ID" value="ALM75032.1"/>
    <property type="molecule type" value="Genomic_DNA"/>
</dbReference>
<dbReference type="STRING" id="55802.TBCH5v1_1091"/>
<feature type="transmembrane region" description="Helical" evidence="3">
    <location>
        <begin position="264"/>
        <end position="284"/>
    </location>
</feature>
<dbReference type="RefSeq" id="WP_056933775.1">
    <property type="nucleotide sequence ID" value="NZ_CP013050.1"/>
</dbReference>
<keyword evidence="3" id="KW-1133">Transmembrane helix</keyword>
<accession>A0A0S1XBA7</accession>
<feature type="transmembrane region" description="Helical" evidence="3">
    <location>
        <begin position="290"/>
        <end position="310"/>
    </location>
</feature>
<gene>
    <name evidence="5" type="ORF">TBCH5v1_1091</name>
</gene>
<dbReference type="GeneID" id="26136357"/>
<dbReference type="AlphaFoldDB" id="A0A0S1XBA7"/>
<dbReference type="InterPro" id="IPR029044">
    <property type="entry name" value="Nucleotide-diphossugar_trans"/>
</dbReference>
<keyword evidence="1 5" id="KW-0328">Glycosyltransferase</keyword>
<dbReference type="PANTHER" id="PTHR43630">
    <property type="entry name" value="POLY-BETA-1,6-N-ACETYL-D-GLUCOSAMINE SYNTHASE"/>
    <property type="match status" value="1"/>
</dbReference>
<evidence type="ECO:0000313" key="6">
    <source>
        <dbReference type="Proteomes" id="UP000066042"/>
    </source>
</evidence>
<sequence>MLLEITLLIIVLWDAYFFFNYIISLLWNYRIKEWTPLVSIIIPAYNEEGSIKESIKSALSQDYPALEVIVVDDGSEDKTFETASSIKDERLKVFRKKHEGKAKALNFGLTKAQGEIIVTTDADTVLDNSAVKELVKRFYDESVLGVGGQVRVLADSLLERAQDAEHLRIAMFRRAKELEDLSVAPGPISAFRKEALEKIGGFVKSRVEDYATTRKIKKFGKVVYAPKAKAYTKMPNSLKTLWIQRRRWFLGDLMHLGGGLSKEWTFLILSDIIALFDVLVPLLLMIHRNWALLAAFIAFEIITMLIPTLIEGGSMVNALMFPVFLWFWALFYLTLHIYGYLCLLKSRIT</sequence>
<evidence type="ECO:0000256" key="1">
    <source>
        <dbReference type="ARBA" id="ARBA00022676"/>
    </source>
</evidence>
<evidence type="ECO:0000256" key="3">
    <source>
        <dbReference type="SAM" id="Phobius"/>
    </source>
</evidence>
<dbReference type="InterPro" id="IPR001173">
    <property type="entry name" value="Glyco_trans_2-like"/>
</dbReference>
<dbReference type="EC" id="2.4.1.212" evidence="5"/>
<keyword evidence="2 5" id="KW-0808">Transferase</keyword>
<dbReference type="PANTHER" id="PTHR43630:SF1">
    <property type="entry name" value="POLY-BETA-1,6-N-ACETYL-D-GLUCOSAMINE SYNTHASE"/>
    <property type="match status" value="1"/>
</dbReference>
<dbReference type="PATRIC" id="fig|55802.8.peg.1082"/>
<reference evidence="5 6" key="1">
    <citation type="journal article" date="2016" name="Genome Announc.">
        <title>Complete genome sequence of the hyperthermophilic and piezophilic archaeon Thermococcus barophilus Ch5, capable of growth at the expense of hydrogenogenesis from carbon monoxide and formate.</title>
        <authorList>
            <person name="Oger P."/>
            <person name="Sokolova T.G."/>
            <person name="Kozhevnikova D.A."/>
            <person name="Taranov E.A."/>
            <person name="Vannier P."/>
            <person name="Lee H.S."/>
            <person name="Kwon K.K."/>
            <person name="Kang S.G."/>
            <person name="Lee J.H."/>
            <person name="Bonch-Osmolovskaya E.A."/>
            <person name="Lebedinsky A.V."/>
        </authorList>
    </citation>
    <scope>NUCLEOTIDE SEQUENCE [LARGE SCALE GENOMIC DNA]</scope>
    <source>
        <strain evidence="6">Ch5</strain>
    </source>
</reference>
<proteinExistence type="predicted"/>
<keyword evidence="3" id="KW-0472">Membrane</keyword>
<dbReference type="Pfam" id="PF00535">
    <property type="entry name" value="Glycos_transf_2"/>
    <property type="match status" value="1"/>
</dbReference>
<feature type="transmembrane region" description="Helical" evidence="3">
    <location>
        <begin position="6"/>
        <end position="27"/>
    </location>
</feature>
<feature type="transmembrane region" description="Helical" evidence="3">
    <location>
        <begin position="319"/>
        <end position="341"/>
    </location>
</feature>
<evidence type="ECO:0000313" key="5">
    <source>
        <dbReference type="EMBL" id="ALM75032.1"/>
    </source>
</evidence>
<dbReference type="GO" id="GO:0050501">
    <property type="term" value="F:hyaluronan synthase activity"/>
    <property type="evidence" value="ECO:0007669"/>
    <property type="project" value="UniProtKB-EC"/>
</dbReference>
<dbReference type="Gene3D" id="3.90.550.10">
    <property type="entry name" value="Spore Coat Polysaccharide Biosynthesis Protein SpsA, Chain A"/>
    <property type="match status" value="1"/>
</dbReference>
<dbReference type="CDD" id="cd06423">
    <property type="entry name" value="CESA_like"/>
    <property type="match status" value="1"/>
</dbReference>